<dbReference type="HOGENOM" id="CLU_087560_2_1_7"/>
<dbReference type="CDD" id="cd16325">
    <property type="entry name" value="LolA"/>
    <property type="match status" value="1"/>
</dbReference>
<feature type="chain" id="PRO_5003308931" evidence="2">
    <location>
        <begin position="24"/>
        <end position="216"/>
    </location>
</feature>
<evidence type="ECO:0000256" key="2">
    <source>
        <dbReference type="SAM" id="SignalP"/>
    </source>
</evidence>
<dbReference type="PANTHER" id="PTHR35869">
    <property type="entry name" value="OUTER-MEMBRANE LIPOPROTEIN CARRIER PROTEIN"/>
    <property type="match status" value="1"/>
</dbReference>
<dbReference type="STRING" id="690850.Desaf_3018"/>
<dbReference type="PANTHER" id="PTHR35869:SF1">
    <property type="entry name" value="OUTER-MEMBRANE LIPOPROTEIN CARRIER PROTEIN"/>
    <property type="match status" value="1"/>
</dbReference>
<accession>F3Z2I6</accession>
<dbReference type="EMBL" id="CP003221">
    <property type="protein sequence ID" value="EGJ51319.1"/>
    <property type="molecule type" value="Genomic_DNA"/>
</dbReference>
<dbReference type="AlphaFoldDB" id="F3Z2I6"/>
<dbReference type="InterPro" id="IPR029046">
    <property type="entry name" value="LolA/LolB/LppX"/>
</dbReference>
<dbReference type="KEGG" id="daf:Desaf_3018"/>
<dbReference type="Proteomes" id="UP000007844">
    <property type="component" value="Chromosome"/>
</dbReference>
<feature type="signal peptide" evidence="2">
    <location>
        <begin position="1"/>
        <end position="23"/>
    </location>
</feature>
<evidence type="ECO:0000313" key="4">
    <source>
        <dbReference type="Proteomes" id="UP000007844"/>
    </source>
</evidence>
<name>F3Z2I6_DESAF</name>
<keyword evidence="3" id="KW-0449">Lipoprotein</keyword>
<proteinExistence type="predicted"/>
<dbReference type="RefSeq" id="WP_005983687.1">
    <property type="nucleotide sequence ID" value="NC_016629.1"/>
</dbReference>
<keyword evidence="4" id="KW-1185">Reference proteome</keyword>
<organism evidence="3 4">
    <name type="scientific">Desulfocurvibacter africanus subsp. africanus str. Walvis Bay</name>
    <dbReference type="NCBI Taxonomy" id="690850"/>
    <lineage>
        <taxon>Bacteria</taxon>
        <taxon>Pseudomonadati</taxon>
        <taxon>Thermodesulfobacteriota</taxon>
        <taxon>Desulfovibrionia</taxon>
        <taxon>Desulfovibrionales</taxon>
        <taxon>Desulfovibrionaceae</taxon>
        <taxon>Desulfocurvibacter</taxon>
    </lineage>
</organism>
<dbReference type="SUPFAM" id="SSF89392">
    <property type="entry name" value="Prokaryotic lipoproteins and lipoprotein localization factors"/>
    <property type="match status" value="1"/>
</dbReference>
<evidence type="ECO:0000313" key="3">
    <source>
        <dbReference type="EMBL" id="EGJ51319.1"/>
    </source>
</evidence>
<dbReference type="Gene3D" id="2.50.20.10">
    <property type="entry name" value="Lipoprotein localisation LolA/LolB/LppX"/>
    <property type="match status" value="1"/>
</dbReference>
<evidence type="ECO:0000256" key="1">
    <source>
        <dbReference type="ARBA" id="ARBA00022729"/>
    </source>
</evidence>
<dbReference type="Pfam" id="PF03548">
    <property type="entry name" value="LolA"/>
    <property type="match status" value="1"/>
</dbReference>
<dbReference type="eggNOG" id="COG2834">
    <property type="taxonomic scope" value="Bacteria"/>
</dbReference>
<reference evidence="3 4" key="1">
    <citation type="journal article" date="2011" name="J. Bacteriol.">
        <title>Genome sequence of the mercury-methylating and pleomorphic Desulfovibrio africanus Strain Walvis Bay.</title>
        <authorList>
            <person name="Brown S.D."/>
            <person name="Wall J.D."/>
            <person name="Kucken A.M."/>
            <person name="Gilmour C.C."/>
            <person name="Podar M."/>
            <person name="Brandt C.C."/>
            <person name="Teshima H."/>
            <person name="Detter J.C."/>
            <person name="Han C.S."/>
            <person name="Land M.L."/>
            <person name="Lucas S."/>
            <person name="Han J."/>
            <person name="Pennacchio L."/>
            <person name="Nolan M."/>
            <person name="Pitluck S."/>
            <person name="Woyke T."/>
            <person name="Goodwin L."/>
            <person name="Palumbo A.V."/>
            <person name="Elias D.A."/>
        </authorList>
    </citation>
    <scope>NUCLEOTIDE SEQUENCE [LARGE SCALE GENOMIC DNA]</scope>
    <source>
        <strain evidence="3 4">Walvis Bay</strain>
    </source>
</reference>
<dbReference type="InterPro" id="IPR004564">
    <property type="entry name" value="OM_lipoprot_carrier_LolA-like"/>
</dbReference>
<gene>
    <name evidence="3" type="ORF">Desaf_3018</name>
</gene>
<sequence length="216" mass="24547" precursor="true">MKRFFIALGAVFILVVVSSSAQSEEITRRIQQQYETLKGFKAGFTQELTNAATGEVEKRRGTIAFMQPSLIRWETVEPEKELLIVGENAVWDYFSDDNLVIKYPLAQVLNSKTMIRFLSGKARFEEDFAVANQGEESGLIKIRLDPKEPEPSLVLAYIWLDPKTYLIRSVLLMDFYGNANQVNLRDLELNPVLSRSYFHFTPPSGVEVQDNTQTGS</sequence>
<keyword evidence="1 2" id="KW-0732">Signal</keyword>
<protein>
    <submittedName>
        <fullName evidence="3">Outer membrane lipoprotein carrier protein LolA</fullName>
    </submittedName>
</protein>